<evidence type="ECO:0000259" key="2">
    <source>
        <dbReference type="Pfam" id="PF04073"/>
    </source>
</evidence>
<dbReference type="InterPro" id="IPR036754">
    <property type="entry name" value="YbaK/aa-tRNA-synt-asso_dom_sf"/>
</dbReference>
<organism evidence="3 4">
    <name type="scientific">Chelativorans petroleitrophicus</name>
    <dbReference type="NCBI Taxonomy" id="2975484"/>
    <lineage>
        <taxon>Bacteria</taxon>
        <taxon>Pseudomonadati</taxon>
        <taxon>Pseudomonadota</taxon>
        <taxon>Alphaproteobacteria</taxon>
        <taxon>Hyphomicrobiales</taxon>
        <taxon>Phyllobacteriaceae</taxon>
        <taxon>Chelativorans</taxon>
    </lineage>
</organism>
<dbReference type="PANTHER" id="PTHR31423">
    <property type="entry name" value="YBAK DOMAIN-CONTAINING PROTEIN"/>
    <property type="match status" value="1"/>
</dbReference>
<dbReference type="Pfam" id="PF04073">
    <property type="entry name" value="tRNA_edit"/>
    <property type="match status" value="1"/>
</dbReference>
<feature type="domain" description="YbaK/aminoacyl-tRNA synthetase-associated" evidence="2">
    <location>
        <begin position="24"/>
        <end position="150"/>
    </location>
</feature>
<evidence type="ECO:0000313" key="3">
    <source>
        <dbReference type="EMBL" id="MCT8988871.1"/>
    </source>
</evidence>
<dbReference type="EMBL" id="JAODNV010000003">
    <property type="protein sequence ID" value="MCT8988871.1"/>
    <property type="molecule type" value="Genomic_DNA"/>
</dbReference>
<gene>
    <name evidence="3" type="ORF">NYR54_00985</name>
</gene>
<dbReference type="Gene3D" id="3.90.960.10">
    <property type="entry name" value="YbaK/aminoacyl-tRNA synthetase-associated domain"/>
    <property type="match status" value="1"/>
</dbReference>
<proteinExistence type="inferred from homology"/>
<dbReference type="AlphaFoldDB" id="A0A9X2X644"/>
<dbReference type="PANTHER" id="PTHR31423:SF3">
    <property type="entry name" value="PROLYL-TRNA SYNTHETASE ASSOCIATED DOMAIN-CONTAINING PROTEIN 1-RELATED"/>
    <property type="match status" value="1"/>
</dbReference>
<sequence length="165" mass="18338">MPKTPDELMRYLAELDIEVTTHHHPPLFTVAESRSLRGEIPGAHTKNLFLKDKKDRYFLVTAEEEAELDLKTMHHKIGASGRVSFGKPDALMAMLGVVPGAVTLFGVINDPEGKVTVVLDEELLKDEIINAHPLHNTATTSIRTADLLRFLRSTGHEPLILKLSQ</sequence>
<comment type="caution">
    <text evidence="3">The sequence shown here is derived from an EMBL/GenBank/DDBJ whole genome shotgun (WGS) entry which is preliminary data.</text>
</comment>
<dbReference type="SUPFAM" id="SSF55826">
    <property type="entry name" value="YbaK/ProRS associated domain"/>
    <property type="match status" value="1"/>
</dbReference>
<keyword evidence="4" id="KW-1185">Reference proteome</keyword>
<dbReference type="FunFam" id="3.90.960.10:FF:000005">
    <property type="entry name" value="Putative prolyl-tRNA synthetase"/>
    <property type="match status" value="1"/>
</dbReference>
<dbReference type="InterPro" id="IPR040285">
    <property type="entry name" value="ProX/PRXD1"/>
</dbReference>
<evidence type="ECO:0000256" key="1">
    <source>
        <dbReference type="ARBA" id="ARBA00010201"/>
    </source>
</evidence>
<dbReference type="Proteomes" id="UP001149009">
    <property type="component" value="Unassembled WGS sequence"/>
</dbReference>
<dbReference type="GO" id="GO:0002161">
    <property type="term" value="F:aminoacyl-tRNA deacylase activity"/>
    <property type="evidence" value="ECO:0007669"/>
    <property type="project" value="InterPro"/>
</dbReference>
<accession>A0A9X2X644</accession>
<name>A0A9X2X644_9HYPH</name>
<protein>
    <submittedName>
        <fullName evidence="3">Prolyl-tRNA synthetase associated domain-containing protein</fullName>
    </submittedName>
</protein>
<dbReference type="CDD" id="cd04335">
    <property type="entry name" value="PrdX_deacylase"/>
    <property type="match status" value="1"/>
</dbReference>
<reference evidence="3" key="1">
    <citation type="submission" date="2022-08" db="EMBL/GenBank/DDBJ databases">
        <title>Chelativorans sichuanense sp. nov., a paraffin oil-degrading bacterium isolated from a mixture of oil-based drill cuttings and paddy soil.</title>
        <authorList>
            <person name="Yu J."/>
            <person name="Liu H."/>
            <person name="Chen Q."/>
        </authorList>
    </citation>
    <scope>NUCLEOTIDE SEQUENCE</scope>
    <source>
        <strain evidence="3">SCAU 2101</strain>
    </source>
</reference>
<comment type="similarity">
    <text evidence="1">Belongs to the PRORSD1 family.</text>
</comment>
<dbReference type="InterPro" id="IPR007214">
    <property type="entry name" value="YbaK/aa-tRNA-synth-assoc-dom"/>
</dbReference>
<dbReference type="RefSeq" id="WP_261513519.1">
    <property type="nucleotide sequence ID" value="NZ_JAODNV010000003.1"/>
</dbReference>
<evidence type="ECO:0000313" key="4">
    <source>
        <dbReference type="Proteomes" id="UP001149009"/>
    </source>
</evidence>